<feature type="transmembrane region" description="Helical" evidence="6">
    <location>
        <begin position="198"/>
        <end position="222"/>
    </location>
</feature>
<reference evidence="7 8" key="1">
    <citation type="submission" date="2013-08" db="EMBL/GenBank/DDBJ databases">
        <authorList>
            <person name="Weinstock G."/>
            <person name="Sodergren E."/>
            <person name="Wylie T."/>
            <person name="Fulton L."/>
            <person name="Fulton R."/>
            <person name="Fronick C."/>
            <person name="O'Laughlin M."/>
            <person name="Godfrey J."/>
            <person name="Miner T."/>
            <person name="Herter B."/>
            <person name="Appelbaum E."/>
            <person name="Cordes M."/>
            <person name="Lek S."/>
            <person name="Wollam A."/>
            <person name="Pepin K.H."/>
            <person name="Palsikar V.B."/>
            <person name="Mitreva M."/>
            <person name="Wilson R.K."/>
        </authorList>
    </citation>
    <scope>NUCLEOTIDE SEQUENCE [LARGE SCALE GENOMIC DNA]</scope>
    <source>
        <strain evidence="7 8">ATCC 15930</strain>
    </source>
</reference>
<dbReference type="Pfam" id="PF03631">
    <property type="entry name" value="Virul_fac_BrkB"/>
    <property type="match status" value="1"/>
</dbReference>
<evidence type="ECO:0000256" key="6">
    <source>
        <dbReference type="SAM" id="Phobius"/>
    </source>
</evidence>
<keyword evidence="5 6" id="KW-0472">Membrane</keyword>
<keyword evidence="2" id="KW-1003">Cell membrane</keyword>
<keyword evidence="4 6" id="KW-1133">Transmembrane helix</keyword>
<evidence type="ECO:0000256" key="5">
    <source>
        <dbReference type="ARBA" id="ARBA00023136"/>
    </source>
</evidence>
<dbReference type="PANTHER" id="PTHR30213">
    <property type="entry name" value="INNER MEMBRANE PROTEIN YHJD"/>
    <property type="match status" value="1"/>
</dbReference>
<comment type="caution">
    <text evidence="7">The sequence shown here is derived from an EMBL/GenBank/DDBJ whole genome shotgun (WGS) entry which is preliminary data.</text>
</comment>
<dbReference type="EMBL" id="JNGW01000096">
    <property type="protein sequence ID" value="KDR51701.1"/>
    <property type="molecule type" value="Genomic_DNA"/>
</dbReference>
<evidence type="ECO:0000256" key="4">
    <source>
        <dbReference type="ARBA" id="ARBA00022989"/>
    </source>
</evidence>
<accession>A0A069QPF2</accession>
<dbReference type="eggNOG" id="COG1295">
    <property type="taxonomic scope" value="Bacteria"/>
</dbReference>
<dbReference type="RefSeq" id="WP_009235721.1">
    <property type="nucleotide sequence ID" value="NZ_KB899214.1"/>
</dbReference>
<dbReference type="InterPro" id="IPR017039">
    <property type="entry name" value="Virul_fac_BrkB"/>
</dbReference>
<dbReference type="HOGENOM" id="CLU_032288_2_0_10"/>
<keyword evidence="8" id="KW-1185">Reference proteome</keyword>
<evidence type="ECO:0000313" key="7">
    <source>
        <dbReference type="EMBL" id="KDR51701.1"/>
    </source>
</evidence>
<name>A0A069QPF2_HOYLO</name>
<feature type="transmembrane region" description="Helical" evidence="6">
    <location>
        <begin position="57"/>
        <end position="79"/>
    </location>
</feature>
<sequence>MKKTLNTIRMFFKVEMWQIRREDVSPLVYVCLMVLKRLVVTVKFFTTRSVTDLASALTYSTVLAIVPIVAVVFAIARGFGFSKYIEVWFRDALSSQPQAAETIIGFVNSYLVHTKGGVFLGIGLIFMLFTVLMLISNIEKAFNSIWQVQHPRSLFRTITDYLAMFFLVPIVIVVTSGVSIVMATFAQDINEYVVLGPMMRLVITVMPYVLMSAVFVCLFIFMPNTKVKFSAAFFPGILSGIAMQILQVFYIHSQIFLSSYNAIYGSFAALPLFMLWVQISWTICLFGAELSYTSQNLESFDLLGQMDDLSYRYRMMLSALILGKICKRFDEGKPAYTAVELKLETNIPVRIVQHLLFDMQNANLVTYVASDEKDAQARYQPAVSLKHLTLGYMMSRLESAGKWNLDLDVRKHLKTEEWVEFYKLRRKYLRELDEISLSKL</sequence>
<evidence type="ECO:0000256" key="3">
    <source>
        <dbReference type="ARBA" id="ARBA00022692"/>
    </source>
</evidence>
<organism evidence="7 8">
    <name type="scientific">Hoylesella loescheii DSM 19665 = JCM 12249 = ATCC 15930</name>
    <dbReference type="NCBI Taxonomy" id="1122985"/>
    <lineage>
        <taxon>Bacteria</taxon>
        <taxon>Pseudomonadati</taxon>
        <taxon>Bacteroidota</taxon>
        <taxon>Bacteroidia</taxon>
        <taxon>Bacteroidales</taxon>
        <taxon>Prevotellaceae</taxon>
        <taxon>Hoylesella</taxon>
    </lineage>
</organism>
<keyword evidence="3 6" id="KW-0812">Transmembrane</keyword>
<dbReference type="AlphaFoldDB" id="A0A069QPF2"/>
<feature type="transmembrane region" description="Helical" evidence="6">
    <location>
        <begin position="229"/>
        <end position="251"/>
    </location>
</feature>
<gene>
    <name evidence="7" type="ORF">HMPREF1991_02213</name>
</gene>
<comment type="subcellular location">
    <subcellularLocation>
        <location evidence="1">Cell membrane</location>
        <topology evidence="1">Multi-pass membrane protein</topology>
    </subcellularLocation>
</comment>
<dbReference type="NCBIfam" id="TIGR00765">
    <property type="entry name" value="yihY_not_rbn"/>
    <property type="match status" value="1"/>
</dbReference>
<dbReference type="GO" id="GO:0005886">
    <property type="term" value="C:plasma membrane"/>
    <property type="evidence" value="ECO:0007669"/>
    <property type="project" value="UniProtKB-SubCell"/>
</dbReference>
<evidence type="ECO:0000256" key="2">
    <source>
        <dbReference type="ARBA" id="ARBA00022475"/>
    </source>
</evidence>
<feature type="transmembrane region" description="Helical" evidence="6">
    <location>
        <begin position="116"/>
        <end position="135"/>
    </location>
</feature>
<dbReference type="PATRIC" id="fig|1122985.7.peg.2295"/>
<evidence type="ECO:0000256" key="1">
    <source>
        <dbReference type="ARBA" id="ARBA00004651"/>
    </source>
</evidence>
<evidence type="ECO:0000313" key="8">
    <source>
        <dbReference type="Proteomes" id="UP000027442"/>
    </source>
</evidence>
<feature type="transmembrane region" description="Helical" evidence="6">
    <location>
        <begin position="263"/>
        <end position="288"/>
    </location>
</feature>
<protein>
    <submittedName>
        <fullName evidence="7">YihY family protein</fullName>
    </submittedName>
</protein>
<proteinExistence type="predicted"/>
<dbReference type="PANTHER" id="PTHR30213:SF0">
    <property type="entry name" value="UPF0761 MEMBRANE PROTEIN YIHY"/>
    <property type="match status" value="1"/>
</dbReference>
<feature type="transmembrane region" description="Helical" evidence="6">
    <location>
        <begin position="161"/>
        <end position="186"/>
    </location>
</feature>
<dbReference type="Proteomes" id="UP000027442">
    <property type="component" value="Unassembled WGS sequence"/>
</dbReference>